<feature type="binding site" evidence="8">
    <location>
        <position position="167"/>
    </location>
    <ligand>
        <name>deamido-NAD(+)</name>
        <dbReference type="ChEBI" id="CHEBI:58437"/>
        <note>ligand shared between two neighboring subunits</note>
    </ligand>
</feature>
<dbReference type="RefSeq" id="WP_281245781.1">
    <property type="nucleotide sequence ID" value="NZ_FOHQ01000002.1"/>
</dbReference>
<evidence type="ECO:0000256" key="6">
    <source>
        <dbReference type="ARBA" id="ARBA00022842"/>
    </source>
</evidence>
<sequence length="273" mass="29768">MELLLYHQMELDSMDMEKAKDIIVDFIGTKLGEAGIPGAVVGISGGIDSALVAYLAVEALGAENVLGIHMPENATPESEVNDAKEVAEILGIDLKVIHISDVLGSYKSIMPDISEATAPVDGNLKARIRMSVLYYYANMLGRVVMGTGNKTEILLGYFTKYGDGGVDLEPIGDLYKTEVREMSRMLGLPESILNKAPSAGLWEGQTDEEDLGVPYETIDRVLEPILAGEGHERVSARLGVPMEDIDSLLRRLRANMHKRTTPPIANLDELRED</sequence>
<dbReference type="UniPathway" id="UPA00253">
    <property type="reaction ID" value="UER00333"/>
</dbReference>
<dbReference type="GO" id="GO:0005524">
    <property type="term" value="F:ATP binding"/>
    <property type="evidence" value="ECO:0007669"/>
    <property type="project" value="UniProtKB-UniRule"/>
</dbReference>
<evidence type="ECO:0000256" key="10">
    <source>
        <dbReference type="RuleBase" id="RU003812"/>
    </source>
</evidence>
<dbReference type="GO" id="GO:0009435">
    <property type="term" value="P:NAD+ biosynthetic process"/>
    <property type="evidence" value="ECO:0007669"/>
    <property type="project" value="UniProtKB-UniRule"/>
</dbReference>
<dbReference type="GO" id="GO:0046872">
    <property type="term" value="F:metal ion binding"/>
    <property type="evidence" value="ECO:0007669"/>
    <property type="project" value="UniProtKB-KW"/>
</dbReference>
<evidence type="ECO:0000256" key="8">
    <source>
        <dbReference type="HAMAP-Rule" id="MF_00193"/>
    </source>
</evidence>
<keyword evidence="6 8" id="KW-0460">Magnesium</keyword>
<dbReference type="Proteomes" id="UP000243338">
    <property type="component" value="Unassembled WGS sequence"/>
</dbReference>
<dbReference type="STRING" id="1353158.SAMN04488587_0754"/>
<dbReference type="PANTHER" id="PTHR23090">
    <property type="entry name" value="NH 3 /GLUTAMINE-DEPENDENT NAD + SYNTHETASE"/>
    <property type="match status" value="1"/>
</dbReference>
<accession>A0A1H9YZA6</accession>
<reference evidence="13" key="1">
    <citation type="submission" date="2016-10" db="EMBL/GenBank/DDBJ databases">
        <authorList>
            <person name="Varghese N."/>
            <person name="Submissions S."/>
        </authorList>
    </citation>
    <scope>NUCLEOTIDE SEQUENCE [LARGE SCALE GENOMIC DNA]</scope>
    <source>
        <strain evidence="13">SLH 33</strain>
    </source>
</reference>
<keyword evidence="4 8" id="KW-0547">Nucleotide-binding</keyword>
<feature type="binding site" evidence="8">
    <location>
        <position position="152"/>
    </location>
    <ligand>
        <name>Mg(2+)</name>
        <dbReference type="ChEBI" id="CHEBI:18420"/>
    </ligand>
</feature>
<comment type="catalytic activity">
    <reaction evidence="8 10">
        <text>deamido-NAD(+) + NH4(+) + ATP = AMP + diphosphate + NAD(+) + H(+)</text>
        <dbReference type="Rhea" id="RHEA:21188"/>
        <dbReference type="ChEBI" id="CHEBI:15378"/>
        <dbReference type="ChEBI" id="CHEBI:28938"/>
        <dbReference type="ChEBI" id="CHEBI:30616"/>
        <dbReference type="ChEBI" id="CHEBI:33019"/>
        <dbReference type="ChEBI" id="CHEBI:57540"/>
        <dbReference type="ChEBI" id="CHEBI:58437"/>
        <dbReference type="ChEBI" id="CHEBI:456215"/>
        <dbReference type="EC" id="6.3.1.5"/>
    </reaction>
</comment>
<feature type="domain" description="NAD/GMP synthase" evidence="11">
    <location>
        <begin position="23"/>
        <end position="262"/>
    </location>
</feature>
<organism evidence="12 13">
    <name type="scientific">Methanococcoides vulcani</name>
    <dbReference type="NCBI Taxonomy" id="1353158"/>
    <lineage>
        <taxon>Archaea</taxon>
        <taxon>Methanobacteriati</taxon>
        <taxon>Methanobacteriota</taxon>
        <taxon>Stenosarchaea group</taxon>
        <taxon>Methanomicrobia</taxon>
        <taxon>Methanosarcinales</taxon>
        <taxon>Methanosarcinaceae</taxon>
        <taxon>Methanococcoides</taxon>
    </lineage>
</organism>
<dbReference type="GO" id="GO:0008795">
    <property type="term" value="F:NAD+ synthase activity"/>
    <property type="evidence" value="ECO:0007669"/>
    <property type="project" value="UniProtKB-UniRule"/>
</dbReference>
<dbReference type="InterPro" id="IPR014729">
    <property type="entry name" value="Rossmann-like_a/b/a_fold"/>
</dbReference>
<evidence type="ECO:0000256" key="1">
    <source>
        <dbReference type="ARBA" id="ARBA00005859"/>
    </source>
</evidence>
<proteinExistence type="inferred from homology"/>
<gene>
    <name evidence="8" type="primary">nadE</name>
    <name evidence="12" type="ORF">SAMN04488587_0754</name>
</gene>
<evidence type="ECO:0000313" key="13">
    <source>
        <dbReference type="Proteomes" id="UP000243338"/>
    </source>
</evidence>
<keyword evidence="13" id="KW-1185">Reference proteome</keyword>
<name>A0A1H9YZA6_9EURY</name>
<feature type="binding site" evidence="8">
    <location>
        <begin position="42"/>
        <end position="49"/>
    </location>
    <ligand>
        <name>ATP</name>
        <dbReference type="ChEBI" id="CHEBI:30616"/>
    </ligand>
</feature>
<evidence type="ECO:0000256" key="5">
    <source>
        <dbReference type="ARBA" id="ARBA00022840"/>
    </source>
</evidence>
<dbReference type="NCBIfam" id="NF010587">
    <property type="entry name" value="PRK13980.1"/>
    <property type="match status" value="1"/>
</dbReference>
<evidence type="ECO:0000256" key="9">
    <source>
        <dbReference type="RuleBase" id="RU003811"/>
    </source>
</evidence>
<dbReference type="InterPro" id="IPR022310">
    <property type="entry name" value="NAD/GMP_synthase"/>
</dbReference>
<dbReference type="GO" id="GO:0003952">
    <property type="term" value="F:NAD+ synthase (glutamine-hydrolyzing) activity"/>
    <property type="evidence" value="ECO:0007669"/>
    <property type="project" value="InterPro"/>
</dbReference>
<dbReference type="Gene3D" id="3.40.50.620">
    <property type="entry name" value="HUPs"/>
    <property type="match status" value="1"/>
</dbReference>
<keyword evidence="3 8" id="KW-0479">Metal-binding</keyword>
<comment type="pathway">
    <text evidence="8">Cofactor biosynthesis; NAD(+) biosynthesis; NAD(+) from deamido-NAD(+) (ammonia route): step 1/1.</text>
</comment>
<dbReference type="InterPro" id="IPR003694">
    <property type="entry name" value="NAD_synthase"/>
</dbReference>
<dbReference type="GO" id="GO:0005737">
    <property type="term" value="C:cytoplasm"/>
    <property type="evidence" value="ECO:0007669"/>
    <property type="project" value="InterPro"/>
</dbReference>
<feature type="binding site" evidence="8">
    <location>
        <position position="176"/>
    </location>
    <ligand>
        <name>ATP</name>
        <dbReference type="ChEBI" id="CHEBI:30616"/>
    </ligand>
</feature>
<feature type="binding site" description="in other chain" evidence="8">
    <location>
        <position position="127"/>
    </location>
    <ligand>
        <name>deamido-NAD(+)</name>
        <dbReference type="ChEBI" id="CHEBI:58437"/>
        <note>ligand shared between two neighboring subunits</note>
    </ligand>
</feature>
<dbReference type="GO" id="GO:0004359">
    <property type="term" value="F:glutaminase activity"/>
    <property type="evidence" value="ECO:0007669"/>
    <property type="project" value="InterPro"/>
</dbReference>
<evidence type="ECO:0000256" key="3">
    <source>
        <dbReference type="ARBA" id="ARBA00022723"/>
    </source>
</evidence>
<dbReference type="SUPFAM" id="SSF52402">
    <property type="entry name" value="Adenine nucleotide alpha hydrolases-like"/>
    <property type="match status" value="1"/>
</dbReference>
<feature type="binding site" evidence="8">
    <location>
        <position position="48"/>
    </location>
    <ligand>
        <name>Mg(2+)</name>
        <dbReference type="ChEBI" id="CHEBI:18420"/>
    </ligand>
</feature>
<comment type="subunit">
    <text evidence="8">Homodimer.</text>
</comment>
<keyword evidence="2 8" id="KW-0436">Ligase</keyword>
<dbReference type="EC" id="6.3.1.5" evidence="8 10"/>
<dbReference type="AlphaFoldDB" id="A0A1H9YZA6"/>
<dbReference type="InterPro" id="IPR022926">
    <property type="entry name" value="NH(3)-dep_NAD(+)_synth"/>
</dbReference>
<dbReference type="EMBL" id="FOHQ01000002">
    <property type="protein sequence ID" value="SES74438.1"/>
    <property type="molecule type" value="Genomic_DNA"/>
</dbReference>
<dbReference type="NCBIfam" id="TIGR00552">
    <property type="entry name" value="nadE"/>
    <property type="match status" value="1"/>
</dbReference>
<dbReference type="HAMAP" id="MF_00193">
    <property type="entry name" value="NadE_ammonia_dep"/>
    <property type="match status" value="1"/>
</dbReference>
<feature type="binding site" evidence="8">
    <location>
        <position position="147"/>
    </location>
    <ligand>
        <name>ATP</name>
        <dbReference type="ChEBI" id="CHEBI:30616"/>
    </ligand>
</feature>
<evidence type="ECO:0000313" key="12">
    <source>
        <dbReference type="EMBL" id="SES74438.1"/>
    </source>
</evidence>
<feature type="binding site" description="in other chain" evidence="8">
    <location>
        <begin position="257"/>
        <end position="258"/>
    </location>
    <ligand>
        <name>deamido-NAD(+)</name>
        <dbReference type="ChEBI" id="CHEBI:58437"/>
        <note>ligand shared between two neighboring subunits</note>
    </ligand>
</feature>
<comment type="function">
    <text evidence="8">Catalyzes the ATP-dependent amidation of deamido-NAD to form NAD. Uses ammonia as a nitrogen source.</text>
</comment>
<evidence type="ECO:0000256" key="4">
    <source>
        <dbReference type="ARBA" id="ARBA00022741"/>
    </source>
</evidence>
<evidence type="ECO:0000256" key="7">
    <source>
        <dbReference type="ARBA" id="ARBA00023027"/>
    </source>
</evidence>
<keyword evidence="5 8" id="KW-0067">ATP-binding</keyword>
<feature type="binding site" evidence="8">
    <location>
        <position position="198"/>
    </location>
    <ligand>
        <name>ATP</name>
        <dbReference type="ChEBI" id="CHEBI:30616"/>
    </ligand>
</feature>
<protein>
    <recommendedName>
        <fullName evidence="8 10">NH(3)-dependent NAD(+) synthetase</fullName>
        <ecNumber evidence="8 10">6.3.1.5</ecNumber>
    </recommendedName>
</protein>
<dbReference type="PANTHER" id="PTHR23090:SF9">
    <property type="entry name" value="GLUTAMINE-DEPENDENT NAD(+) SYNTHETASE"/>
    <property type="match status" value="1"/>
</dbReference>
<dbReference type="FunFam" id="3.40.50.620:FF:000106">
    <property type="entry name" value="Glutamine-dependent NAD(+) synthetase"/>
    <property type="match status" value="1"/>
</dbReference>
<dbReference type="CDD" id="cd00553">
    <property type="entry name" value="NAD_synthase"/>
    <property type="match status" value="1"/>
</dbReference>
<comment type="similarity">
    <text evidence="1 8 9">Belongs to the NAD synthetase family.</text>
</comment>
<keyword evidence="7 8" id="KW-0520">NAD</keyword>
<dbReference type="Pfam" id="PF02540">
    <property type="entry name" value="NAD_synthase"/>
    <property type="match status" value="1"/>
</dbReference>
<evidence type="ECO:0000256" key="2">
    <source>
        <dbReference type="ARBA" id="ARBA00022598"/>
    </source>
</evidence>
<feature type="binding site" description="in other chain" evidence="8">
    <location>
        <position position="160"/>
    </location>
    <ligand>
        <name>deamido-NAD(+)</name>
        <dbReference type="ChEBI" id="CHEBI:58437"/>
        <note>ligand shared between two neighboring subunits</note>
    </ligand>
</feature>
<evidence type="ECO:0000259" key="11">
    <source>
        <dbReference type="Pfam" id="PF02540"/>
    </source>
</evidence>